<organism evidence="2 3">
    <name type="scientific">Pacificispira spongiicola</name>
    <dbReference type="NCBI Taxonomy" id="2729598"/>
    <lineage>
        <taxon>Bacteria</taxon>
        <taxon>Pseudomonadati</taxon>
        <taxon>Pseudomonadota</taxon>
        <taxon>Alphaproteobacteria</taxon>
        <taxon>Rhodospirillales</taxon>
        <taxon>Rhodospirillaceae</taxon>
        <taxon>Pacificispira</taxon>
    </lineage>
</organism>
<dbReference type="AlphaFoldDB" id="A0A7Y0DZI4"/>
<accession>A0A7Y0DZI4</accession>
<evidence type="ECO:0000313" key="3">
    <source>
        <dbReference type="Proteomes" id="UP000539372"/>
    </source>
</evidence>
<dbReference type="RefSeq" id="WP_169624761.1">
    <property type="nucleotide sequence ID" value="NZ_JABBNT010000002.1"/>
</dbReference>
<proteinExistence type="predicted"/>
<dbReference type="Proteomes" id="UP000539372">
    <property type="component" value="Unassembled WGS sequence"/>
</dbReference>
<feature type="compositionally biased region" description="Polar residues" evidence="1">
    <location>
        <begin position="18"/>
        <end position="29"/>
    </location>
</feature>
<name>A0A7Y0DZI4_9PROT</name>
<feature type="compositionally biased region" description="Acidic residues" evidence="1">
    <location>
        <begin position="1"/>
        <end position="14"/>
    </location>
</feature>
<dbReference type="EMBL" id="JABBNT010000002">
    <property type="protein sequence ID" value="NMM44479.1"/>
    <property type="molecule type" value="Genomic_DNA"/>
</dbReference>
<comment type="caution">
    <text evidence="2">The sequence shown here is derived from an EMBL/GenBank/DDBJ whole genome shotgun (WGS) entry which is preliminary data.</text>
</comment>
<keyword evidence="3" id="KW-1185">Reference proteome</keyword>
<gene>
    <name evidence="2" type="ORF">HH303_08310</name>
</gene>
<evidence type="ECO:0000313" key="2">
    <source>
        <dbReference type="EMBL" id="NMM44479.1"/>
    </source>
</evidence>
<feature type="region of interest" description="Disordered" evidence="1">
    <location>
        <begin position="1"/>
        <end position="62"/>
    </location>
</feature>
<protein>
    <submittedName>
        <fullName evidence="2">Uncharacterized protein</fullName>
    </submittedName>
</protein>
<sequence length="148" mass="16101">MQEEDTDRLDDEDGGTIPSKSNLAPNPNDVTMPPDASGGKPAHPPAHSNAIAPPKDTRGSEDICVRPSIRSDGISLESIRQDRLRILAGLKSRRIGMKLRPPSKIERHCPVDQRMGIASLPVRADAFDRQIDKELADLLKELPPKGSA</sequence>
<reference evidence="2 3" key="1">
    <citation type="submission" date="2020-04" db="EMBL/GenBank/DDBJ databases">
        <title>Rhodospirillaceae bacterium KN72 isolated from deep sea.</title>
        <authorList>
            <person name="Zhang D.-C."/>
        </authorList>
    </citation>
    <scope>NUCLEOTIDE SEQUENCE [LARGE SCALE GENOMIC DNA]</scope>
    <source>
        <strain evidence="2 3">KN72</strain>
    </source>
</reference>
<evidence type="ECO:0000256" key="1">
    <source>
        <dbReference type="SAM" id="MobiDB-lite"/>
    </source>
</evidence>